<proteinExistence type="predicted"/>
<evidence type="ECO:0000313" key="1">
    <source>
        <dbReference type="EMBL" id="KAG5412091.1"/>
    </source>
</evidence>
<keyword evidence="3" id="KW-1185">Reference proteome</keyword>
<dbReference type="EMBL" id="JADBGQ010000002">
    <property type="protein sequence ID" value="KAG5412093.1"/>
    <property type="molecule type" value="Genomic_DNA"/>
</dbReference>
<protein>
    <submittedName>
        <fullName evidence="2">Uncharacterized protein</fullName>
    </submittedName>
</protein>
<dbReference type="PANTHER" id="PTHR31033:SF18">
    <property type="entry name" value="OS06G0115800 PROTEIN"/>
    <property type="match status" value="1"/>
</dbReference>
<organism evidence="2 3">
    <name type="scientific">Brassica rapa subsp. trilocularis</name>
    <dbReference type="NCBI Taxonomy" id="1813537"/>
    <lineage>
        <taxon>Eukaryota</taxon>
        <taxon>Viridiplantae</taxon>
        <taxon>Streptophyta</taxon>
        <taxon>Embryophyta</taxon>
        <taxon>Tracheophyta</taxon>
        <taxon>Spermatophyta</taxon>
        <taxon>Magnoliopsida</taxon>
        <taxon>eudicotyledons</taxon>
        <taxon>Gunneridae</taxon>
        <taxon>Pentapetalae</taxon>
        <taxon>rosids</taxon>
        <taxon>malvids</taxon>
        <taxon>Brassicales</taxon>
        <taxon>Brassicaceae</taxon>
        <taxon>Brassiceae</taxon>
        <taxon>Brassica</taxon>
    </lineage>
</organism>
<reference evidence="2 3" key="1">
    <citation type="submission" date="2021-03" db="EMBL/GenBank/DDBJ databases">
        <authorList>
            <person name="King G.J."/>
            <person name="Bancroft I."/>
            <person name="Baten A."/>
            <person name="Bloomfield J."/>
            <person name="Borpatragohain P."/>
            <person name="He Z."/>
            <person name="Irish N."/>
            <person name="Irwin J."/>
            <person name="Liu K."/>
            <person name="Mauleon R.P."/>
            <person name="Moore J."/>
            <person name="Morris R."/>
            <person name="Ostergaard L."/>
            <person name="Wang B."/>
            <person name="Wells R."/>
        </authorList>
    </citation>
    <scope>NUCLEOTIDE SEQUENCE [LARGE SCALE GENOMIC DNA]</scope>
    <source>
        <strain evidence="2">R-o-18</strain>
        <tissue evidence="2">Leaf</tissue>
    </source>
</reference>
<dbReference type="PANTHER" id="PTHR31033">
    <property type="entry name" value="PROTEIN, PUTATIVE-RELATED"/>
    <property type="match status" value="1"/>
</dbReference>
<gene>
    <name evidence="2" type="primary">A02g512370.1_BraROA</name>
    <name evidence="1" type="synonym">A02g512350.1_BraROA</name>
    <name evidence="1" type="ORF">IGI04_008410</name>
    <name evidence="2" type="ORF">IGI04_008412</name>
</gene>
<dbReference type="EMBL" id="JADBGQ010000002">
    <property type="protein sequence ID" value="KAG5412091.1"/>
    <property type="molecule type" value="Genomic_DNA"/>
</dbReference>
<name>A0ABQ7NMU1_BRACM</name>
<evidence type="ECO:0000313" key="2">
    <source>
        <dbReference type="EMBL" id="KAG5412093.1"/>
    </source>
</evidence>
<accession>A0ABQ7NMU1</accession>
<dbReference type="Proteomes" id="UP000823674">
    <property type="component" value="Chromosome A02"/>
</dbReference>
<comment type="caution">
    <text evidence="2">The sequence shown here is derived from an EMBL/GenBank/DDBJ whole genome shotgun (WGS) entry which is preliminary data.</text>
</comment>
<evidence type="ECO:0000313" key="3">
    <source>
        <dbReference type="Proteomes" id="UP000823674"/>
    </source>
</evidence>
<sequence length="157" mass="17699">MPKRRSDNRFQAHYNSSGMHSVVIFLRVPDRTASSLLRCYLPLSWKMENFILLLCFWKRQVPLGVFREHTINFSTSWFVAVHAAVPFILKLKKSLRSRDSSLSSEHYCLRAADANKISETSTVSGSGYNKISDGSGFAKGNCGAGEGVREIYYNVIV</sequence>